<dbReference type="EMBL" id="JACIER010000010">
    <property type="protein sequence ID" value="MBB4044812.1"/>
    <property type="molecule type" value="Genomic_DNA"/>
</dbReference>
<dbReference type="RefSeq" id="WP_044164694.1">
    <property type="nucleotide sequence ID" value="NZ_JACIER010000010.1"/>
</dbReference>
<dbReference type="PANTHER" id="PTHR22916:SF51">
    <property type="entry name" value="GLYCOSYLTRANSFERASE EPSH-RELATED"/>
    <property type="match status" value="1"/>
</dbReference>
<evidence type="ECO:0000259" key="3">
    <source>
        <dbReference type="Pfam" id="PF00535"/>
    </source>
</evidence>
<sequence>MKTNPIKVSVVIPVYNTEKYVRAAVESIMRQTLKELEIILINDGSTDQSADILAELACTDPRISIYPQANQGQSMARNAGIAQAKGAYIYFMDSDDLLEEDALELCYLRCEKDLLDFVFFDAENFYDGITNAPPLIYKRTDKLTDQVYSGPRALEVQINRQVYTPSPCLSLIRLSFLEDHHLRFTPGIVHEDQLFTALLYLQAQRTACIRRTFFKRRMRADSTMTRKFSERNLVGYLTVTHKLLAYKRQTADVYIASLIDAYLRQMFNAMVWEAHVLPLRQRLRLARISLFKYKRYVTFRNLAVLLFKSALSGNKQNR</sequence>
<dbReference type="PANTHER" id="PTHR22916">
    <property type="entry name" value="GLYCOSYLTRANSFERASE"/>
    <property type="match status" value="1"/>
</dbReference>
<gene>
    <name evidence="4" type="ORF">GGR06_002610</name>
</gene>
<proteinExistence type="predicted"/>
<comment type="caution">
    <text evidence="4">The sequence shown here is derived from an EMBL/GenBank/DDBJ whole genome shotgun (WGS) entry which is preliminary data.</text>
</comment>
<protein>
    <submittedName>
        <fullName evidence="4">Glycosyltransferase involved in cell wall biosynthesis</fullName>
    </submittedName>
</protein>
<dbReference type="SUPFAM" id="SSF53448">
    <property type="entry name" value="Nucleotide-diphospho-sugar transferases"/>
    <property type="match status" value="1"/>
</dbReference>
<feature type="domain" description="Glycosyltransferase 2-like" evidence="3">
    <location>
        <begin position="9"/>
        <end position="146"/>
    </location>
</feature>
<reference evidence="4" key="1">
    <citation type="submission" date="2020-08" db="EMBL/GenBank/DDBJ databases">
        <title>Genomic Encyclopedia of Type Strains, Phase IV (KMG-IV): sequencing the most valuable type-strain genomes for metagenomic binning, comparative biology and taxonomic classification.</title>
        <authorList>
            <person name="Goeker M."/>
        </authorList>
    </citation>
    <scope>NUCLEOTIDE SEQUENCE [LARGE SCALE GENOMIC DNA]</scope>
    <source>
        <strain evidence="4">DSM 105720</strain>
    </source>
</reference>
<evidence type="ECO:0000313" key="4">
    <source>
        <dbReference type="EMBL" id="MBB4044812.1"/>
    </source>
</evidence>
<evidence type="ECO:0000256" key="2">
    <source>
        <dbReference type="ARBA" id="ARBA00022679"/>
    </source>
</evidence>
<dbReference type="InterPro" id="IPR029044">
    <property type="entry name" value="Nucleotide-diphossugar_trans"/>
</dbReference>
<keyword evidence="5" id="KW-1185">Reference proteome</keyword>
<evidence type="ECO:0000256" key="1">
    <source>
        <dbReference type="ARBA" id="ARBA00022676"/>
    </source>
</evidence>
<dbReference type="CDD" id="cd00761">
    <property type="entry name" value="Glyco_tranf_GTA_type"/>
    <property type="match status" value="1"/>
</dbReference>
<dbReference type="Proteomes" id="UP000560658">
    <property type="component" value="Unassembled WGS sequence"/>
</dbReference>
<organism evidence="4 5">
    <name type="scientific">Bacteroides reticulotermitis</name>
    <dbReference type="NCBI Taxonomy" id="1133319"/>
    <lineage>
        <taxon>Bacteria</taxon>
        <taxon>Pseudomonadati</taxon>
        <taxon>Bacteroidota</taxon>
        <taxon>Bacteroidia</taxon>
        <taxon>Bacteroidales</taxon>
        <taxon>Bacteroidaceae</taxon>
        <taxon>Bacteroides</taxon>
    </lineage>
</organism>
<name>A0A840D8R9_9BACE</name>
<accession>A0A840D8R9</accession>
<keyword evidence="1" id="KW-0328">Glycosyltransferase</keyword>
<dbReference type="Pfam" id="PF00535">
    <property type="entry name" value="Glycos_transf_2"/>
    <property type="match status" value="1"/>
</dbReference>
<dbReference type="GO" id="GO:0016758">
    <property type="term" value="F:hexosyltransferase activity"/>
    <property type="evidence" value="ECO:0007669"/>
    <property type="project" value="UniProtKB-ARBA"/>
</dbReference>
<evidence type="ECO:0000313" key="5">
    <source>
        <dbReference type="Proteomes" id="UP000560658"/>
    </source>
</evidence>
<keyword evidence="2" id="KW-0808">Transferase</keyword>
<dbReference type="AlphaFoldDB" id="A0A840D8R9"/>
<dbReference type="Gene3D" id="3.90.550.10">
    <property type="entry name" value="Spore Coat Polysaccharide Biosynthesis Protein SpsA, Chain A"/>
    <property type="match status" value="1"/>
</dbReference>
<dbReference type="InterPro" id="IPR001173">
    <property type="entry name" value="Glyco_trans_2-like"/>
</dbReference>